<dbReference type="InterPro" id="IPR025202">
    <property type="entry name" value="PLD-like_dom"/>
</dbReference>
<sequence>MSRSPASRREPRWARELRGGHPWLLSSAQRGNQHAGLPAWREGNAVRALVDGRSYLPVLAEAVARAGTGDAVLFAGWRAEGEELLDDGGPPLGAALVRAARRGALVRGLLWRSHPEAIGYTLEANRALARAVTAAGGRVLLDQRVRPLGAHHQKSVVVTGDGRADEVAFLGGIDPARSRRDGGGHPGDPQARSFARVYGPTPAWHDVQLQVRGPAVRDVETVFRQRWADPAPPTRWPWHTVPDRLHGIDRAPDPLPPPAPPPDPAGTCTVQLLRTYPRRRPRYPFAPDGERSVARGYAKALARARRLVYVEDQYLWSRDVARIFAAALRRSPTLRLVAVVPRYVDREGGFDFPASLLGQDTAWRTVLAAGGDRVQLFDLENEAGRPVYVHAKVCVVDDVWAAVGSANLNRRSWTHDSELTAAVLDEQRDGRDPVDPAGLGDGARTFARELRLALVREHLGRAAGDDAGLLDLDEAAEAMRRAAAELDAWHDGGRRGPRPAGQLRAHPRRTGGGSLARALVTPVYDLAYDPDGRPWPTRLRHEF</sequence>
<organism evidence="7 8">
    <name type="scientific">Geodermatophilus siccatus</name>
    <dbReference type="NCBI Taxonomy" id="1137991"/>
    <lineage>
        <taxon>Bacteria</taxon>
        <taxon>Bacillati</taxon>
        <taxon>Actinomycetota</taxon>
        <taxon>Actinomycetes</taxon>
        <taxon>Geodermatophilales</taxon>
        <taxon>Geodermatophilaceae</taxon>
        <taxon>Geodermatophilus</taxon>
    </lineage>
</organism>
<keyword evidence="2" id="KW-0677">Repeat</keyword>
<dbReference type="RefSeq" id="WP_091220495.1">
    <property type="nucleotide sequence ID" value="NZ_FNHE01000008.1"/>
</dbReference>
<name>A0A1G9VR26_9ACTN</name>
<accession>A0A1G9VR26</accession>
<keyword evidence="3" id="KW-0378">Hydrolase</keyword>
<dbReference type="InterPro" id="IPR001736">
    <property type="entry name" value="PLipase_D/transphosphatidylase"/>
</dbReference>
<feature type="domain" description="PLD phosphodiesterase" evidence="6">
    <location>
        <begin position="385"/>
        <end position="412"/>
    </location>
</feature>
<dbReference type="EMBL" id="FNHE01000008">
    <property type="protein sequence ID" value="SDM74664.1"/>
    <property type="molecule type" value="Genomic_DNA"/>
</dbReference>
<evidence type="ECO:0000256" key="4">
    <source>
        <dbReference type="ARBA" id="ARBA00023098"/>
    </source>
</evidence>
<reference evidence="8" key="1">
    <citation type="submission" date="2016-10" db="EMBL/GenBank/DDBJ databases">
        <authorList>
            <person name="Varghese N."/>
            <person name="Submissions S."/>
        </authorList>
    </citation>
    <scope>NUCLEOTIDE SEQUENCE [LARGE SCALE GENOMIC DNA]</scope>
    <source>
        <strain evidence="8">DSM 45419</strain>
    </source>
</reference>
<dbReference type="InterPro" id="IPR015679">
    <property type="entry name" value="PLipase_D_fam"/>
</dbReference>
<keyword evidence="8" id="KW-1185">Reference proteome</keyword>
<dbReference type="Proteomes" id="UP000198680">
    <property type="component" value="Unassembled WGS sequence"/>
</dbReference>
<evidence type="ECO:0000256" key="3">
    <source>
        <dbReference type="ARBA" id="ARBA00022801"/>
    </source>
</evidence>
<gene>
    <name evidence="7" type="ORF">SAMN05660642_03228</name>
</gene>
<feature type="region of interest" description="Disordered" evidence="5">
    <location>
        <begin position="488"/>
        <end position="514"/>
    </location>
</feature>
<evidence type="ECO:0000256" key="2">
    <source>
        <dbReference type="ARBA" id="ARBA00022737"/>
    </source>
</evidence>
<dbReference type="CDD" id="cd09105">
    <property type="entry name" value="PLDc_vPLD1_2_like_2"/>
    <property type="match status" value="1"/>
</dbReference>
<evidence type="ECO:0000256" key="1">
    <source>
        <dbReference type="ARBA" id="ARBA00000798"/>
    </source>
</evidence>
<dbReference type="GO" id="GO:0004630">
    <property type="term" value="F:phospholipase D activity"/>
    <property type="evidence" value="ECO:0007669"/>
    <property type="project" value="UniProtKB-EC"/>
</dbReference>
<dbReference type="OrthoDB" id="8828485at2"/>
<evidence type="ECO:0000313" key="8">
    <source>
        <dbReference type="Proteomes" id="UP000198680"/>
    </source>
</evidence>
<dbReference type="GO" id="GO:0009395">
    <property type="term" value="P:phospholipid catabolic process"/>
    <property type="evidence" value="ECO:0007669"/>
    <property type="project" value="TreeGrafter"/>
</dbReference>
<comment type="catalytic activity">
    <reaction evidence="1">
        <text>a 1,2-diacyl-sn-glycero-3-phosphocholine + H2O = a 1,2-diacyl-sn-glycero-3-phosphate + choline + H(+)</text>
        <dbReference type="Rhea" id="RHEA:14445"/>
        <dbReference type="ChEBI" id="CHEBI:15354"/>
        <dbReference type="ChEBI" id="CHEBI:15377"/>
        <dbReference type="ChEBI" id="CHEBI:15378"/>
        <dbReference type="ChEBI" id="CHEBI:57643"/>
        <dbReference type="ChEBI" id="CHEBI:58608"/>
        <dbReference type="EC" id="3.1.4.4"/>
    </reaction>
</comment>
<dbReference type="Gene3D" id="3.30.870.10">
    <property type="entry name" value="Endonuclease Chain A"/>
    <property type="match status" value="2"/>
</dbReference>
<evidence type="ECO:0000313" key="7">
    <source>
        <dbReference type="EMBL" id="SDM74664.1"/>
    </source>
</evidence>
<dbReference type="SMART" id="SM00155">
    <property type="entry name" value="PLDc"/>
    <property type="match status" value="1"/>
</dbReference>
<dbReference type="PANTHER" id="PTHR18896:SF76">
    <property type="entry name" value="PHOSPHOLIPASE"/>
    <property type="match status" value="1"/>
</dbReference>
<dbReference type="AlphaFoldDB" id="A0A1G9VR26"/>
<dbReference type="PROSITE" id="PS50035">
    <property type="entry name" value="PLD"/>
    <property type="match status" value="1"/>
</dbReference>
<dbReference type="PANTHER" id="PTHR18896">
    <property type="entry name" value="PHOSPHOLIPASE D"/>
    <property type="match status" value="1"/>
</dbReference>
<keyword evidence="4" id="KW-0443">Lipid metabolism</keyword>
<protein>
    <submittedName>
        <fullName evidence="7">Phosphatidylserine/phosphatidylglycerophosphate/cardiolipin synthase</fullName>
    </submittedName>
</protein>
<proteinExistence type="predicted"/>
<evidence type="ECO:0000256" key="5">
    <source>
        <dbReference type="SAM" id="MobiDB-lite"/>
    </source>
</evidence>
<evidence type="ECO:0000259" key="6">
    <source>
        <dbReference type="PROSITE" id="PS50035"/>
    </source>
</evidence>
<dbReference type="Pfam" id="PF13091">
    <property type="entry name" value="PLDc_2"/>
    <property type="match status" value="1"/>
</dbReference>
<dbReference type="STRING" id="1137991.SAMN05660642_03228"/>
<dbReference type="SUPFAM" id="SSF56024">
    <property type="entry name" value="Phospholipase D/nuclease"/>
    <property type="match status" value="2"/>
</dbReference>